<gene>
    <name evidence="1" type="ORF">GPLA_1836</name>
</gene>
<sequence>MSKMCIGYSVTTNSSNHKGLTATRPLWLHQYADAFRTLS</sequence>
<comment type="caution">
    <text evidence="1">The sequence shown here is derived from an EMBL/GenBank/DDBJ whole genome shotgun (WGS) entry which is preliminary data.</text>
</comment>
<name>K6ZVB7_9ALTE</name>
<dbReference type="Proteomes" id="UP000006322">
    <property type="component" value="Unassembled WGS sequence"/>
</dbReference>
<organism evidence="1 2">
    <name type="scientific">Paraglaciecola polaris LMG 21857</name>
    <dbReference type="NCBI Taxonomy" id="1129793"/>
    <lineage>
        <taxon>Bacteria</taxon>
        <taxon>Pseudomonadati</taxon>
        <taxon>Pseudomonadota</taxon>
        <taxon>Gammaproteobacteria</taxon>
        <taxon>Alteromonadales</taxon>
        <taxon>Alteromonadaceae</taxon>
        <taxon>Paraglaciecola</taxon>
    </lineage>
</organism>
<dbReference type="STRING" id="1129793.GPLA_1836"/>
<reference evidence="2" key="1">
    <citation type="journal article" date="2014" name="Environ. Microbiol.">
        <title>Comparative genomics of the marine bacterial genus Glaciecola reveals the high degree of genomic diversity and genomic characteristic for cold adaptation.</title>
        <authorList>
            <person name="Qin Q.L."/>
            <person name="Xie B.B."/>
            <person name="Yu Y."/>
            <person name="Shu Y.L."/>
            <person name="Rong J.C."/>
            <person name="Zhang Y.J."/>
            <person name="Zhao D.L."/>
            <person name="Chen X.L."/>
            <person name="Zhang X.Y."/>
            <person name="Chen B."/>
            <person name="Zhou B.C."/>
            <person name="Zhang Y.Z."/>
        </authorList>
    </citation>
    <scope>NUCLEOTIDE SEQUENCE [LARGE SCALE GENOMIC DNA]</scope>
    <source>
        <strain evidence="2">LMG 21857</strain>
    </source>
</reference>
<evidence type="ECO:0000313" key="1">
    <source>
        <dbReference type="EMBL" id="GAC32743.1"/>
    </source>
</evidence>
<evidence type="ECO:0000313" key="2">
    <source>
        <dbReference type="Proteomes" id="UP000006322"/>
    </source>
</evidence>
<dbReference type="EMBL" id="BAER01000044">
    <property type="protein sequence ID" value="GAC32743.1"/>
    <property type="molecule type" value="Genomic_DNA"/>
</dbReference>
<accession>K6ZVB7</accession>
<keyword evidence="2" id="KW-1185">Reference proteome</keyword>
<protein>
    <submittedName>
        <fullName evidence="1">Uncharacterized protein</fullName>
    </submittedName>
</protein>
<proteinExistence type="predicted"/>
<dbReference type="AlphaFoldDB" id="K6ZVB7"/>